<dbReference type="RefSeq" id="WP_253881143.1">
    <property type="nucleotide sequence ID" value="NZ_BHVP01000023.1"/>
</dbReference>
<dbReference type="InterPro" id="IPR016024">
    <property type="entry name" value="ARM-type_fold"/>
</dbReference>
<keyword evidence="1" id="KW-0042">Antenna complex</keyword>
<dbReference type="AlphaFoldDB" id="A0A5A5RP17"/>
<dbReference type="Pfam" id="PF13646">
    <property type="entry name" value="HEAT_2"/>
    <property type="match status" value="1"/>
</dbReference>
<organism evidence="3 4">
    <name type="scientific">Microcystis aeruginosa NIES-2520</name>
    <dbReference type="NCBI Taxonomy" id="2303982"/>
    <lineage>
        <taxon>Bacteria</taxon>
        <taxon>Bacillati</taxon>
        <taxon>Cyanobacteriota</taxon>
        <taxon>Cyanophyceae</taxon>
        <taxon>Oscillatoriophycideae</taxon>
        <taxon>Chroococcales</taxon>
        <taxon>Microcystaceae</taxon>
        <taxon>Microcystis</taxon>
    </lineage>
</organism>
<dbReference type="EMBL" id="BHVP01000023">
    <property type="protein sequence ID" value="GCA74831.1"/>
    <property type="molecule type" value="Genomic_DNA"/>
</dbReference>
<evidence type="ECO:0000256" key="2">
    <source>
        <dbReference type="ARBA" id="ARBA00022738"/>
    </source>
</evidence>
<dbReference type="Proteomes" id="UP000324917">
    <property type="component" value="Unassembled WGS sequence"/>
</dbReference>
<accession>A0A5A5RP17</accession>
<proteinExistence type="predicted"/>
<evidence type="ECO:0000313" key="4">
    <source>
        <dbReference type="Proteomes" id="UP000324917"/>
    </source>
</evidence>
<gene>
    <name evidence="3" type="ORF">MiTe_01657</name>
</gene>
<sequence>MVQQLNNTQIAINTLLNKLNDSLPQIRAKAAEALGKIGNSSLADTLVSHLIGENDLNVRLNLIRPQFLI</sequence>
<dbReference type="GO" id="GO:0030089">
    <property type="term" value="C:phycobilisome"/>
    <property type="evidence" value="ECO:0007669"/>
    <property type="project" value="UniProtKB-KW"/>
</dbReference>
<evidence type="ECO:0008006" key="5">
    <source>
        <dbReference type="Google" id="ProtNLM"/>
    </source>
</evidence>
<reference evidence="3 4" key="1">
    <citation type="submission" date="2018-09" db="EMBL/GenBank/DDBJ databases">
        <title>Evolutionary history of phycoerythrin pigmentation in the water bloom-forming cyanobacterium Microcystis aeruginosa.</title>
        <authorList>
            <person name="Tanabe Y."/>
            <person name="Tanabe Y."/>
            <person name="Yamaguchi H."/>
        </authorList>
    </citation>
    <scope>NUCLEOTIDE SEQUENCE [LARGE SCALE GENOMIC DNA]</scope>
    <source>
        <strain evidence="3 4">NIES-2520</strain>
    </source>
</reference>
<dbReference type="InterPro" id="IPR011989">
    <property type="entry name" value="ARM-like"/>
</dbReference>
<keyword evidence="2" id="KW-0605">Phycobilisome</keyword>
<dbReference type="Gene3D" id="1.25.10.10">
    <property type="entry name" value="Leucine-rich Repeat Variant"/>
    <property type="match status" value="1"/>
</dbReference>
<comment type="caution">
    <text evidence="3">The sequence shown here is derived from an EMBL/GenBank/DDBJ whole genome shotgun (WGS) entry which is preliminary data.</text>
</comment>
<evidence type="ECO:0000313" key="3">
    <source>
        <dbReference type="EMBL" id="GCA74831.1"/>
    </source>
</evidence>
<name>A0A5A5RP17_MICAE</name>
<evidence type="ECO:0000256" key="1">
    <source>
        <dbReference type="ARBA" id="ARBA00022549"/>
    </source>
</evidence>
<protein>
    <recommendedName>
        <fullName evidence="5">Phycocyanobilin lyase subunit alpha</fullName>
    </recommendedName>
</protein>
<dbReference type="SUPFAM" id="SSF48371">
    <property type="entry name" value="ARM repeat"/>
    <property type="match status" value="1"/>
</dbReference>